<reference evidence="8" key="1">
    <citation type="submission" date="2020-11" db="EMBL/GenBank/DDBJ databases">
        <authorList>
            <person name="Tran Van P."/>
        </authorList>
    </citation>
    <scope>NUCLEOTIDE SEQUENCE</scope>
</reference>
<keyword evidence="4" id="KW-0862">Zinc</keyword>
<name>A0A7R9KEJ9_9ACAR</name>
<dbReference type="EMBL" id="OC855200">
    <property type="protein sequence ID" value="CAD7621471.1"/>
    <property type="molecule type" value="Genomic_DNA"/>
</dbReference>
<evidence type="ECO:0000259" key="7">
    <source>
        <dbReference type="PROSITE" id="PS50157"/>
    </source>
</evidence>
<feature type="region of interest" description="Disordered" evidence="6">
    <location>
        <begin position="1"/>
        <end position="36"/>
    </location>
</feature>
<evidence type="ECO:0000256" key="4">
    <source>
        <dbReference type="ARBA" id="ARBA00022833"/>
    </source>
</evidence>
<keyword evidence="3 5" id="KW-0863">Zinc-finger</keyword>
<feature type="domain" description="C2H2-type" evidence="7">
    <location>
        <begin position="227"/>
        <end position="256"/>
    </location>
</feature>
<dbReference type="PROSITE" id="PS50157">
    <property type="entry name" value="ZINC_FINGER_C2H2_2"/>
    <property type="match status" value="3"/>
</dbReference>
<proteinExistence type="predicted"/>
<dbReference type="InterPro" id="IPR013087">
    <property type="entry name" value="Znf_C2H2_type"/>
</dbReference>
<keyword evidence="2" id="KW-0677">Repeat</keyword>
<dbReference type="EMBL" id="CAJPIZ010000625">
    <property type="protein sequence ID" value="CAG2101901.1"/>
    <property type="molecule type" value="Genomic_DNA"/>
</dbReference>
<sequence>MNESNEDSDQNYSEDMSEESDDSYVKTKRRKSNKTQEVVTKADSVEAMTRKPNINTKKCFDMKTKTYICPINECHKSCETITQFYRHLQSYLKTHSKTHINFKCHYNGCEYETHTKALFTEHLAIHSADKPLFRCDVIDCGKTLKSSFGYKLHSLRHQNKPTLKCGINGCNDMFLYSCQRRRHQTRVHNRAPLVPKKHKYGCDWPGCEWTGLHVNDHKRTHTGDKPFQCLWPECGKRFRMNIQLKAHMNIHNNVKPYACHWPGCQFRSASNANFHKHVQNIHKK</sequence>
<dbReference type="Gene3D" id="3.30.160.60">
    <property type="entry name" value="Classic Zinc Finger"/>
    <property type="match status" value="2"/>
</dbReference>
<dbReference type="GO" id="GO:0000981">
    <property type="term" value="F:DNA-binding transcription factor activity, RNA polymerase II-specific"/>
    <property type="evidence" value="ECO:0007669"/>
    <property type="project" value="TreeGrafter"/>
</dbReference>
<dbReference type="SMART" id="SM00355">
    <property type="entry name" value="ZnF_C2H2"/>
    <property type="match status" value="7"/>
</dbReference>
<keyword evidence="9" id="KW-1185">Reference proteome</keyword>
<dbReference type="InterPro" id="IPR036236">
    <property type="entry name" value="Znf_C2H2_sf"/>
</dbReference>
<evidence type="ECO:0000256" key="3">
    <source>
        <dbReference type="ARBA" id="ARBA00022771"/>
    </source>
</evidence>
<dbReference type="OrthoDB" id="8823111at2759"/>
<organism evidence="8">
    <name type="scientific">Medioppia subpectinata</name>
    <dbReference type="NCBI Taxonomy" id="1979941"/>
    <lineage>
        <taxon>Eukaryota</taxon>
        <taxon>Metazoa</taxon>
        <taxon>Ecdysozoa</taxon>
        <taxon>Arthropoda</taxon>
        <taxon>Chelicerata</taxon>
        <taxon>Arachnida</taxon>
        <taxon>Acari</taxon>
        <taxon>Acariformes</taxon>
        <taxon>Sarcoptiformes</taxon>
        <taxon>Oribatida</taxon>
        <taxon>Brachypylina</taxon>
        <taxon>Oppioidea</taxon>
        <taxon>Oppiidae</taxon>
        <taxon>Medioppia</taxon>
    </lineage>
</organism>
<dbReference type="Pfam" id="PF00096">
    <property type="entry name" value="zf-C2H2"/>
    <property type="match status" value="1"/>
</dbReference>
<dbReference type="AlphaFoldDB" id="A0A7R9KEJ9"/>
<feature type="domain" description="C2H2-type" evidence="7">
    <location>
        <begin position="102"/>
        <end position="131"/>
    </location>
</feature>
<dbReference type="PANTHER" id="PTHR19818">
    <property type="entry name" value="ZINC FINGER PROTEIN ZIC AND GLI"/>
    <property type="match status" value="1"/>
</dbReference>
<evidence type="ECO:0000256" key="2">
    <source>
        <dbReference type="ARBA" id="ARBA00022737"/>
    </source>
</evidence>
<dbReference type="GO" id="GO:0045944">
    <property type="term" value="P:positive regulation of transcription by RNA polymerase II"/>
    <property type="evidence" value="ECO:0007669"/>
    <property type="project" value="UniProtKB-ARBA"/>
</dbReference>
<dbReference type="GO" id="GO:0005634">
    <property type="term" value="C:nucleus"/>
    <property type="evidence" value="ECO:0007669"/>
    <property type="project" value="UniProtKB-ARBA"/>
</dbReference>
<evidence type="ECO:0000256" key="5">
    <source>
        <dbReference type="PROSITE-ProRule" id="PRU00042"/>
    </source>
</evidence>
<protein>
    <recommendedName>
        <fullName evidence="7">C2H2-type domain-containing protein</fullName>
    </recommendedName>
</protein>
<evidence type="ECO:0000313" key="8">
    <source>
        <dbReference type="EMBL" id="CAD7621471.1"/>
    </source>
</evidence>
<dbReference type="FunFam" id="3.30.160.60:FF:002343">
    <property type="entry name" value="Zinc finger protein 33A"/>
    <property type="match status" value="1"/>
</dbReference>
<feature type="domain" description="C2H2-type" evidence="7">
    <location>
        <begin position="133"/>
        <end position="162"/>
    </location>
</feature>
<dbReference type="GO" id="GO:0000978">
    <property type="term" value="F:RNA polymerase II cis-regulatory region sequence-specific DNA binding"/>
    <property type="evidence" value="ECO:0007669"/>
    <property type="project" value="TreeGrafter"/>
</dbReference>
<evidence type="ECO:0000256" key="1">
    <source>
        <dbReference type="ARBA" id="ARBA00022723"/>
    </source>
</evidence>
<dbReference type="SUPFAM" id="SSF57667">
    <property type="entry name" value="beta-beta-alpha zinc fingers"/>
    <property type="match status" value="1"/>
</dbReference>
<gene>
    <name evidence="8" type="ORF">OSB1V03_LOCUS1942</name>
</gene>
<evidence type="ECO:0000256" key="6">
    <source>
        <dbReference type="SAM" id="MobiDB-lite"/>
    </source>
</evidence>
<evidence type="ECO:0000313" key="9">
    <source>
        <dbReference type="Proteomes" id="UP000759131"/>
    </source>
</evidence>
<accession>A0A7R9KEJ9</accession>
<dbReference type="GO" id="GO:0008270">
    <property type="term" value="F:zinc ion binding"/>
    <property type="evidence" value="ECO:0007669"/>
    <property type="project" value="UniProtKB-KW"/>
</dbReference>
<dbReference type="Proteomes" id="UP000759131">
    <property type="component" value="Unassembled WGS sequence"/>
</dbReference>
<dbReference type="PROSITE" id="PS00028">
    <property type="entry name" value="ZINC_FINGER_C2H2_1"/>
    <property type="match status" value="3"/>
</dbReference>
<dbReference type="PANTHER" id="PTHR19818:SF139">
    <property type="entry name" value="PAIR-RULE PROTEIN ODD-PAIRED"/>
    <property type="match status" value="1"/>
</dbReference>
<keyword evidence="1" id="KW-0479">Metal-binding</keyword>
<dbReference type="InterPro" id="IPR050329">
    <property type="entry name" value="GLI_C2H2-zinc-finger"/>
</dbReference>